<dbReference type="PANTHER" id="PTHR31302">
    <property type="entry name" value="TRANSMEMBRANE PROTEIN WITH METALLOPHOSPHOESTERASE DOMAIN-RELATED"/>
    <property type="match status" value="1"/>
</dbReference>
<dbReference type="Pfam" id="PF13475">
    <property type="entry name" value="DUF4116"/>
    <property type="match status" value="1"/>
</dbReference>
<comment type="caution">
    <text evidence="3">The sequence shown here is derived from an EMBL/GenBank/DDBJ whole genome shotgun (WGS) entry which is preliminary data.</text>
</comment>
<feature type="domain" description="DUF4116" evidence="2">
    <location>
        <begin position="75"/>
        <end position="117"/>
    </location>
</feature>
<dbReference type="GO" id="GO:0016787">
    <property type="term" value="F:hydrolase activity"/>
    <property type="evidence" value="ECO:0007669"/>
    <property type="project" value="InterPro"/>
</dbReference>
<protein>
    <submittedName>
        <fullName evidence="3">DUF4116 domain-containing protein</fullName>
    </submittedName>
</protein>
<dbReference type="InterPro" id="IPR051158">
    <property type="entry name" value="Metallophosphoesterase_sf"/>
</dbReference>
<evidence type="ECO:0000313" key="3">
    <source>
        <dbReference type="EMBL" id="NME43800.1"/>
    </source>
</evidence>
<dbReference type="SUPFAM" id="SSF56300">
    <property type="entry name" value="Metallo-dependent phosphatases"/>
    <property type="match status" value="1"/>
</dbReference>
<gene>
    <name evidence="3" type="ORF">HF861_02745</name>
</gene>
<dbReference type="InterPro" id="IPR029052">
    <property type="entry name" value="Metallo-depent_PP-like"/>
</dbReference>
<name>A0A7X9NGG7_9FIRM</name>
<reference evidence="3 4" key="1">
    <citation type="submission" date="2020-04" db="EMBL/GenBank/DDBJ databases">
        <authorList>
            <person name="Hitch T.C.A."/>
            <person name="Wylensek D."/>
            <person name="Clavel T."/>
        </authorList>
    </citation>
    <scope>NUCLEOTIDE SEQUENCE [LARGE SCALE GENOMIC DNA]</scope>
    <source>
        <strain evidence="3 4">BSM-383-APC-22F</strain>
    </source>
</reference>
<dbReference type="EMBL" id="JABAFR010000005">
    <property type="protein sequence ID" value="NME43800.1"/>
    <property type="molecule type" value="Genomic_DNA"/>
</dbReference>
<dbReference type="Pfam" id="PF00149">
    <property type="entry name" value="Metallophos"/>
    <property type="match status" value="1"/>
</dbReference>
<sequence>MESSINQQKGLLLQTFIPKMCPTSPFYWYFYCKEIEKSKQTPSLVQKAIRQYKVQNDRYLILEVIAEEHLTYPLCETAIENNGMNLQYVPIELIDRNLCELAVKNDPLSLEYVPKKFLRGKKGKELCELAISLDGFAIEFVPPRFLTSDLVYTSLKAPLFYRTIDELDGTQKKVCRIEHDSILEFVPKELLTKDLIDLSITTDPKSIRDIPDEFLSKEYCLYLIEKNSLNIQFLSGYVLDRKIVDRALKKEPKTILYLPENQLTKKRCLMAVRRDSTISIEKFPKDIQDYIAENISLPPMIFEVHQPIYGLDDLGNELIQRDDDQQIHDLSIQPSRANRVIYYISDLHLEHQLKLEGLPQYQVQRRIKERIQNLVSSCNRKGILLVGGDVADNEELAIMFYKSISTYALFTKIFTVLGNHELWDGNPLSRTRSLQTIINDYREKMPASVTLLENDLYVAYKGRNDRIIGETILNQCTVEELKQVCHDSTFLLLGGIGFTGKNVFMNANNGLYGCNVNIEEDLQRTERFQKVYEKVKLAAEDIQVIVLTHTPVQDWLSSDINENWIYVNGHTHHNAIEIHPDGAKIVSDNQIGYKPKQWQLKSFLTEETYYDIFKDYKDGIYPISLQEYLAFNSYLGISCQKQVDDGNIIMLKRNEIYLFLLKKEDRLYLLEGGIKYTLVHDLQYYYDNLPIYYERLIQVIQPYRNQLDLISKDIRKIGGSGTIHGCIVDIDFYNHVFLNPFDGKWTPYYATDTTNKIIYPSIRSLLEQEKPNSLIYSDGSLMIDNYQNLIKKEALVVLNDDQNKCFDVQIPTTVLDRDIYKPSRIMKVYQYAFDYKIIRIWNDSLLTKTLSTSSNSSALQNETKVSKERK</sequence>
<organism evidence="3 4">
    <name type="scientific">Faecalicoccus pleomorphus</name>
    <dbReference type="NCBI Taxonomy" id="1323"/>
    <lineage>
        <taxon>Bacteria</taxon>
        <taxon>Bacillati</taxon>
        <taxon>Bacillota</taxon>
        <taxon>Erysipelotrichia</taxon>
        <taxon>Erysipelotrichales</taxon>
        <taxon>Erysipelotrichaceae</taxon>
        <taxon>Faecalicoccus</taxon>
    </lineage>
</organism>
<dbReference type="Proteomes" id="UP000540014">
    <property type="component" value="Unassembled WGS sequence"/>
</dbReference>
<dbReference type="Gene3D" id="3.60.21.10">
    <property type="match status" value="1"/>
</dbReference>
<dbReference type="RefSeq" id="WP_168964795.1">
    <property type="nucleotide sequence ID" value="NZ_JABAFR010000005.1"/>
</dbReference>
<evidence type="ECO:0000259" key="1">
    <source>
        <dbReference type="Pfam" id="PF00149"/>
    </source>
</evidence>
<dbReference type="InterPro" id="IPR004843">
    <property type="entry name" value="Calcineurin-like_PHP"/>
</dbReference>
<feature type="domain" description="Calcineurin-like phosphoesterase" evidence="1">
    <location>
        <begin position="341"/>
        <end position="573"/>
    </location>
</feature>
<evidence type="ECO:0000259" key="2">
    <source>
        <dbReference type="Pfam" id="PF13475"/>
    </source>
</evidence>
<accession>A0A7X9NGG7</accession>
<dbReference type="InterPro" id="IPR025197">
    <property type="entry name" value="DUF4116"/>
</dbReference>
<proteinExistence type="predicted"/>
<dbReference type="PANTHER" id="PTHR31302:SF0">
    <property type="entry name" value="TRANSMEMBRANE PROTEIN WITH METALLOPHOSPHOESTERASE DOMAIN"/>
    <property type="match status" value="1"/>
</dbReference>
<dbReference type="AlphaFoldDB" id="A0A7X9NGG7"/>
<evidence type="ECO:0000313" key="4">
    <source>
        <dbReference type="Proteomes" id="UP000540014"/>
    </source>
</evidence>